<evidence type="ECO:0000313" key="2">
    <source>
        <dbReference type="Proteomes" id="UP000887565"/>
    </source>
</evidence>
<dbReference type="AlphaFoldDB" id="A0A915IW49"/>
<dbReference type="Proteomes" id="UP000887565">
    <property type="component" value="Unplaced"/>
</dbReference>
<keyword evidence="1" id="KW-1133">Transmembrane helix</keyword>
<accession>A0A915IW49</accession>
<name>A0A915IW49_ROMCU</name>
<dbReference type="WBParaSite" id="nRc.2.0.1.t18309-RA">
    <property type="protein sequence ID" value="nRc.2.0.1.t18309-RA"/>
    <property type="gene ID" value="nRc.2.0.1.g18309"/>
</dbReference>
<evidence type="ECO:0000313" key="3">
    <source>
        <dbReference type="WBParaSite" id="nRc.2.0.1.t18309-RA"/>
    </source>
</evidence>
<protein>
    <submittedName>
        <fullName evidence="3">Uncharacterized protein</fullName>
    </submittedName>
</protein>
<proteinExistence type="predicted"/>
<sequence length="76" mass="8510">MEQGKAMAAVSGMVAVVPWYSAVKHGRAIRRHRYEIVFSTGQNVRIVDLNVARLIRSTLPEMSGIFMNNVTTQQYG</sequence>
<organism evidence="2 3">
    <name type="scientific">Romanomermis culicivorax</name>
    <name type="common">Nematode worm</name>
    <dbReference type="NCBI Taxonomy" id="13658"/>
    <lineage>
        <taxon>Eukaryota</taxon>
        <taxon>Metazoa</taxon>
        <taxon>Ecdysozoa</taxon>
        <taxon>Nematoda</taxon>
        <taxon>Enoplea</taxon>
        <taxon>Dorylaimia</taxon>
        <taxon>Mermithida</taxon>
        <taxon>Mermithoidea</taxon>
        <taxon>Mermithidae</taxon>
        <taxon>Romanomermis</taxon>
    </lineage>
</organism>
<keyword evidence="1" id="KW-0812">Transmembrane</keyword>
<feature type="transmembrane region" description="Helical" evidence="1">
    <location>
        <begin position="6"/>
        <end position="23"/>
    </location>
</feature>
<reference evidence="3" key="1">
    <citation type="submission" date="2022-11" db="UniProtKB">
        <authorList>
            <consortium name="WormBaseParasite"/>
        </authorList>
    </citation>
    <scope>IDENTIFICATION</scope>
</reference>
<keyword evidence="1" id="KW-0472">Membrane</keyword>
<evidence type="ECO:0000256" key="1">
    <source>
        <dbReference type="SAM" id="Phobius"/>
    </source>
</evidence>
<keyword evidence="2" id="KW-1185">Reference proteome</keyword>